<name>A0A486XS47_9GAMM</name>
<proteinExistence type="predicted"/>
<accession>A0A486XS47</accession>
<dbReference type="PANTHER" id="PTHR38605">
    <property type="entry name" value="ATPASE-RELATED"/>
    <property type="match status" value="1"/>
</dbReference>
<gene>
    <name evidence="1" type="ORF">BAL341_2301</name>
</gene>
<dbReference type="PIRSF" id="PIRSF019381">
    <property type="entry name" value="YcjX"/>
    <property type="match status" value="1"/>
</dbReference>
<dbReference type="GO" id="GO:0016787">
    <property type="term" value="F:hydrolase activity"/>
    <property type="evidence" value="ECO:0007669"/>
    <property type="project" value="UniProtKB-KW"/>
</dbReference>
<protein>
    <submittedName>
        <fullName evidence="1">Conserved protein YcjX with nucleoside triphosphate hydrolase domain</fullName>
    </submittedName>
</protein>
<dbReference type="Pfam" id="PF04317">
    <property type="entry name" value="DUF463"/>
    <property type="match status" value="1"/>
</dbReference>
<organism evidence="1">
    <name type="scientific">Rheinheimera sp. BAL341</name>
    <dbReference type="NCBI Taxonomy" id="1708203"/>
    <lineage>
        <taxon>Bacteria</taxon>
        <taxon>Pseudomonadati</taxon>
        <taxon>Pseudomonadota</taxon>
        <taxon>Gammaproteobacteria</taxon>
        <taxon>Chromatiales</taxon>
        <taxon>Chromatiaceae</taxon>
        <taxon>Rheinheimera</taxon>
    </lineage>
</organism>
<dbReference type="PANTHER" id="PTHR38605:SF1">
    <property type="entry name" value="ATPASE"/>
    <property type="match status" value="1"/>
</dbReference>
<dbReference type="AlphaFoldDB" id="A0A486XS47"/>
<evidence type="ECO:0000313" key="1">
    <source>
        <dbReference type="EMBL" id="VHO05099.1"/>
    </source>
</evidence>
<reference evidence="1" key="1">
    <citation type="submission" date="2019-04" db="EMBL/GenBank/DDBJ databases">
        <authorList>
            <person name="Brambilla D."/>
        </authorList>
    </citation>
    <scope>NUCLEOTIDE SEQUENCE</scope>
    <source>
        <strain evidence="1">BAL1</strain>
    </source>
</reference>
<dbReference type="EMBL" id="CAAJGR010000119">
    <property type="protein sequence ID" value="VHO05099.1"/>
    <property type="molecule type" value="Genomic_DNA"/>
</dbReference>
<sequence length="459" mass="51414">MSLLDKIQHQGRELTSRALDRHIRLGVTGLSGAGKTAFITSFVQQLTQGDLAAHLPFFDVVNEQRYLGGRLTPPLLAIPRFPLEQNLQYLQQSSPVWPPSTQGWSQLSMQLRYKASSGLRAHLQSHSELNLDIIDYPGEWLLDLPLLELSYADWCEFSWQLFSQPHRAAASKVFKQQLSEANLDDASELTLQQLTEAYKTLLAEYHQTAGAYLNQPGRLLVPGELAGAPMLQLFPLLPQQLATMPALALKLQQHYDSYRKHVIMPFYQRHFASLDRQVILVDCLAALNSGFAAVTELQQALKLILQSFQYGPAGIVSRLFKPRINKVLFAASKADHVTPEQHKALTLLLQQLLQQPLKQSQYQAATTEAMAIAAIRASTSGFVQVDGLSQPCISGTTLQHKAVTYFPGDVPARLPDKALFNRHQFGFLPLSPLPWQEPQPLPHVRMDHVLQFILGDKLR</sequence>
<keyword evidence="1" id="KW-0378">Hydrolase</keyword>
<dbReference type="InterPro" id="IPR007413">
    <property type="entry name" value="YcjX-like"/>
</dbReference>